<dbReference type="Gene3D" id="3.40.50.12780">
    <property type="entry name" value="N-terminal domain of ligase-like"/>
    <property type="match status" value="1"/>
</dbReference>
<dbReference type="EMBL" id="FMYF01000006">
    <property type="protein sequence ID" value="SDB88451.1"/>
    <property type="molecule type" value="Genomic_DNA"/>
</dbReference>
<dbReference type="GO" id="GO:0004467">
    <property type="term" value="F:long-chain fatty acid-CoA ligase activity"/>
    <property type="evidence" value="ECO:0007669"/>
    <property type="project" value="TreeGrafter"/>
</dbReference>
<gene>
    <name evidence="4" type="ORF">GA0111570_10680</name>
</gene>
<evidence type="ECO:0000256" key="1">
    <source>
        <dbReference type="ARBA" id="ARBA00022741"/>
    </source>
</evidence>
<accession>A0A1G6H2L6</accession>
<feature type="domain" description="AMP-dependent synthetase/ligase" evidence="3">
    <location>
        <begin position="33"/>
        <end position="449"/>
    </location>
</feature>
<keyword evidence="2" id="KW-0067">ATP-binding</keyword>
<reference evidence="4 5" key="1">
    <citation type="submission" date="2016-06" db="EMBL/GenBank/DDBJ databases">
        <authorList>
            <person name="Olsen C.W."/>
            <person name="Carey S."/>
            <person name="Hinshaw L."/>
            <person name="Karasin A.I."/>
        </authorList>
    </citation>
    <scope>NUCLEOTIDE SEQUENCE [LARGE SCALE GENOMIC DNA]</scope>
    <source>
        <strain evidence="4 5">LZ-22</strain>
    </source>
</reference>
<proteinExistence type="predicted"/>
<dbReference type="AlphaFoldDB" id="A0A1G6H2L6"/>
<dbReference type="InterPro" id="IPR042099">
    <property type="entry name" value="ANL_N_sf"/>
</dbReference>
<dbReference type="GO" id="GO:0005524">
    <property type="term" value="F:ATP binding"/>
    <property type="evidence" value="ECO:0007669"/>
    <property type="project" value="UniProtKB-KW"/>
</dbReference>
<dbReference type="Pfam" id="PF23562">
    <property type="entry name" value="AMP-binding_C_3"/>
    <property type="match status" value="1"/>
</dbReference>
<evidence type="ECO:0000259" key="3">
    <source>
        <dbReference type="Pfam" id="PF00501"/>
    </source>
</evidence>
<dbReference type="OrthoDB" id="9803968at2"/>
<dbReference type="InterPro" id="IPR000873">
    <property type="entry name" value="AMP-dep_synth/lig_dom"/>
</dbReference>
<evidence type="ECO:0000256" key="2">
    <source>
        <dbReference type="ARBA" id="ARBA00022840"/>
    </source>
</evidence>
<dbReference type="Proteomes" id="UP000199086">
    <property type="component" value="Unassembled WGS sequence"/>
</dbReference>
<name>A0A1G6H2L6_9ACTN</name>
<organism evidence="4 5">
    <name type="scientific">Raineyella antarctica</name>
    <dbReference type="NCBI Taxonomy" id="1577474"/>
    <lineage>
        <taxon>Bacteria</taxon>
        <taxon>Bacillati</taxon>
        <taxon>Actinomycetota</taxon>
        <taxon>Actinomycetes</taxon>
        <taxon>Propionibacteriales</taxon>
        <taxon>Propionibacteriaceae</taxon>
        <taxon>Raineyella</taxon>
    </lineage>
</organism>
<protein>
    <submittedName>
        <fullName evidence="4">Long-chain acyl-CoA synthetase</fullName>
    </submittedName>
</protein>
<dbReference type="PROSITE" id="PS00455">
    <property type="entry name" value="AMP_BINDING"/>
    <property type="match status" value="1"/>
</dbReference>
<dbReference type="SUPFAM" id="SSF56801">
    <property type="entry name" value="Acetyl-CoA synthetase-like"/>
    <property type="match status" value="1"/>
</dbReference>
<dbReference type="GO" id="GO:0016020">
    <property type="term" value="C:membrane"/>
    <property type="evidence" value="ECO:0007669"/>
    <property type="project" value="TreeGrafter"/>
</dbReference>
<dbReference type="RefSeq" id="WP_092610465.1">
    <property type="nucleotide sequence ID" value="NZ_FMYF01000006.1"/>
</dbReference>
<evidence type="ECO:0000313" key="4">
    <source>
        <dbReference type="EMBL" id="SDB88451.1"/>
    </source>
</evidence>
<keyword evidence="5" id="KW-1185">Reference proteome</keyword>
<dbReference type="STRING" id="1577474.GA0111570_10680"/>
<dbReference type="Pfam" id="PF00501">
    <property type="entry name" value="AMP-binding"/>
    <property type="match status" value="1"/>
</dbReference>
<dbReference type="InterPro" id="IPR020845">
    <property type="entry name" value="AMP-binding_CS"/>
</dbReference>
<evidence type="ECO:0000313" key="5">
    <source>
        <dbReference type="Proteomes" id="UP000199086"/>
    </source>
</evidence>
<dbReference type="PANTHER" id="PTHR43272:SF33">
    <property type="entry name" value="AMP-BINDING DOMAIN-CONTAINING PROTEIN-RELATED"/>
    <property type="match status" value="1"/>
</dbReference>
<dbReference type="CDD" id="cd05907">
    <property type="entry name" value="VL_LC_FACS_like"/>
    <property type="match status" value="1"/>
</dbReference>
<sequence>MTDPVASVMEQLHRPSEAFLARREHSVGTMFLAAVEEFGSRPAYIYRKADDAWTTMSWVETKERVFEVAAGLLALGVGYEDRVAIASSTRIEWILIDLGIMCAAGATTTVYPNTKDEDVWHIVSDSGSKVVFAENAAQLDKVRLHRDTLDSVTRVVVLDPEGVEDIDVEGTKAMSWDAFRRLGADWLAAHPQSVHESIATTHEDTLSTLIYTSGTTGRPKGVRLAHRSWTTLGYRVGQEMGILEHDDIHFLMLPLSHVFGKCLITLSFTSGLVHAVEGDMTRIVEGLGQVRPTIMASAPRVFEKVRTAVILKNHRGVTARIARWAFSVGQSALPYTTTGLRLPRSLAIRYRIADKLVFSKLKATMGGRVRWFVSGSAQLNPQVQKWFFAAGIPLIEGYGMTETAAITCLDDPKRPGLGTVGRPVPGNEVRIADDGEILVRSPALLVGYHNLPDEAAKAFVEDGWFCTGDIGELDDQGRLRITDRKKDLIKTSGGKYVAPQKVEGAIVNNIPYVSQAFVQGDGRKYISVLLTLDEPSIMKWAASHGHEGLSYAEVTQNEDVRGMIGHYMEKANARLERWETVKRFEILDRELSVDDGEVTPTMKVRRSAVAATFADKLAKLYDDEEIG</sequence>
<dbReference type="PANTHER" id="PTHR43272">
    <property type="entry name" value="LONG-CHAIN-FATTY-ACID--COA LIGASE"/>
    <property type="match status" value="1"/>
</dbReference>
<keyword evidence="1" id="KW-0547">Nucleotide-binding</keyword>